<reference evidence="8 9" key="1">
    <citation type="submission" date="2013-07" db="EMBL/GenBank/DDBJ databases">
        <authorList>
            <person name="Stoco P.H."/>
            <person name="Wagner G."/>
            <person name="Gerber A."/>
            <person name="Zaha A."/>
            <person name="Thompson C."/>
            <person name="Bartholomeu D.C."/>
            <person name="Luckemeyer D.D."/>
            <person name="Bahia D."/>
            <person name="Loreto E."/>
            <person name="Prestes E.B."/>
            <person name="Lima F.M."/>
            <person name="Rodrigues-Luiz G."/>
            <person name="Vallejo G.A."/>
            <person name="Filho J.F."/>
            <person name="Monteiro K.M."/>
            <person name="Tyler K.M."/>
            <person name="de Almeida L.G."/>
            <person name="Ortiz M.F."/>
            <person name="Siervo M.A."/>
            <person name="de Moraes M.H."/>
            <person name="Cunha O.L."/>
            <person name="Mendonca-Neto R."/>
            <person name="Silva R."/>
            <person name="Teixeira S.M."/>
            <person name="Murta S.M."/>
            <person name="Sincero T.C."/>
            <person name="Mendes T.A."/>
            <person name="Urmenyi T.P."/>
            <person name="Silva V.G."/>
            <person name="da Rocha W.D."/>
            <person name="Andersson B."/>
            <person name="Romanha A.J."/>
            <person name="Steindel M."/>
            <person name="de Vasconcelos A.T."/>
            <person name="Grisard E.C."/>
        </authorList>
    </citation>
    <scope>NUCLEOTIDE SEQUENCE [LARGE SCALE GENOMIC DNA]</scope>
    <source>
        <strain evidence="8 9">SC58</strain>
    </source>
</reference>
<evidence type="ECO:0000256" key="5">
    <source>
        <dbReference type="SAM" id="MobiDB-lite"/>
    </source>
</evidence>
<evidence type="ECO:0000256" key="3">
    <source>
        <dbReference type="ARBA" id="ARBA00022777"/>
    </source>
</evidence>
<feature type="region of interest" description="Disordered" evidence="5">
    <location>
        <begin position="1152"/>
        <end position="1183"/>
    </location>
</feature>
<dbReference type="Proteomes" id="UP000031737">
    <property type="component" value="Unassembled WGS sequence"/>
</dbReference>
<feature type="domain" description="Protein kinase" evidence="7">
    <location>
        <begin position="1207"/>
        <end position="1507"/>
    </location>
</feature>
<dbReference type="PROSITE" id="PS50011">
    <property type="entry name" value="PROTEIN_KINASE_DOM"/>
    <property type="match status" value="1"/>
</dbReference>
<dbReference type="PANTHER" id="PTHR48016">
    <property type="entry name" value="MAP KINASE KINASE KINASE SSK2-RELATED-RELATED"/>
    <property type="match status" value="1"/>
</dbReference>
<keyword evidence="6" id="KW-0812">Transmembrane</keyword>
<keyword evidence="9" id="KW-1185">Reference proteome</keyword>
<evidence type="ECO:0000313" key="8">
    <source>
        <dbReference type="EMBL" id="ESL05386.1"/>
    </source>
</evidence>
<evidence type="ECO:0000256" key="1">
    <source>
        <dbReference type="ARBA" id="ARBA00022679"/>
    </source>
</evidence>
<keyword evidence="3 8" id="KW-0418">Kinase</keyword>
<evidence type="ECO:0000259" key="7">
    <source>
        <dbReference type="PROSITE" id="PS50011"/>
    </source>
</evidence>
<evidence type="ECO:0000256" key="2">
    <source>
        <dbReference type="ARBA" id="ARBA00022741"/>
    </source>
</evidence>
<dbReference type="Gene3D" id="1.10.510.10">
    <property type="entry name" value="Transferase(Phosphotransferase) domain 1"/>
    <property type="match status" value="1"/>
</dbReference>
<keyword evidence="6" id="KW-0472">Membrane</keyword>
<keyword evidence="6" id="KW-1133">Transmembrane helix</keyword>
<dbReference type="Gene3D" id="3.30.200.20">
    <property type="entry name" value="Phosphorylase Kinase, domain 1"/>
    <property type="match status" value="1"/>
</dbReference>
<sequence>MKGRTRKEKRLQLRQRVAAPVAVSYSDVVDSSDRLDRQWNDFLNQDSTHFPNEPPVSTGNSRSADKSNAILSAAPHSPLQRDTKVASSATKWHLDPTCLPANTLEAKKGCIQLLKLPSFFSVGNVEETSVSTHKDDCKTLNSSDALLGHDAPALAALESKEPPMLNGSLSTEALQRRLSRQNSESHEIEEDSAAGEKRLRKQHHRVNHKTPETNAITAGQLDISCVFSDGDDKAVTVANTSRMSAPVQSSASKPQEVSCDGASCDSIEANFLPWENNESNGSSAPPCVVRMNTPKTTNFEMHHTHEEHNEERDGAKNRACWGCRTRGLPLVSVLIPYFIVLLCLSLFCSLTPYYVTIFNVRNSVMEIHDYIRLELQSQLDGALNIAGVLANVFVALYIGNERHPGPNDKWVPMGFPMSQRLCAALHNMDRHRLLTHAYIASVERDEIALCTRGFHPYYLSTISRNLTDRTFVSLLAVDPVRMTLLDPPLVLKELHTPFQVKDLVNNLTSTGDLLEAWKADVDAGREPRVQQWMVEHFINSGYAYTYPFFEKNGSVAFVKVSIDLRRVIDQVIVDKSGSLHSTRVMLLDNGEDFDKLTLIASNSHGKWNSGNKRGKLGPASVSNLMEGEEDVEHISFGTTFGEGKTGGVPASRKRWTLEDPLMRTAFQYVKMKEVLATVRKGKVFRTRFLYRGTLSTFSVSLTHSEHNATMLLFVAAPHLYSESLQTPHLLSFVGTFLTTLSSTLLVYAVLTIFVSRPLHNIAAGLRVTAKVEDTLLSDSSTSADNKRERFALLEIYVLQSVAASLRDQMCHLRSFLPQGILSLRPITGEERESRYMDTSVKNETGGKSLMKKGNNKAFMPESCLKCVKESGIGVTGMYGPQEQLNVFEDIMCSVVSVHILDIKTIVEYTSETANIVVEAARKYGGGIDVFLPETFNLNFPRRGESHSDKLDAIFCALEIHHKLPDVVRCCCAILVDSGVFHFGVCGSPEKKEPVLWGRTISTDLIHVQRCYGVSLAILQSTVPFIRSHVHVLPFALVRVHAPDMSPKVAFHIVIEDIVNESSWQCVEETYLKGFRYLTVKALTEARMCFESLLASPYVTPQLLCLLRCQLAQVQQCEVKLGGAIAPERCHLGSDRVDTTTSKWSPLSMVRSESTMTGAHHHIHTSRGSRKRPTYSDTSSTSSDAKLSSAGIVITSEFWDKKNVRWKRAAERFPECGRFSVFLGISDTGTLAALKFVPILALQEYGFADLETLERAWAHAQTLYHENIVQVLGYGRSKEYVCSIVEYVPGGSLRDTLRRYGRPLPLMAIKRFLVSVLRGLEYLHNRGLVHGSLRPEGVLVAVEGLYKLGGTSTACTAEEAASTTAESLRLQSCSNRWAYSSPEVFTTGKRSAAADIYTVGVILLELITNQMPWRWLDAPAANQRKESPSAEDETTWHQNAKKTVTDLTAILSDYDSMKEAQTQGSISLVEIPREGDAILQEVLKSCLVADPKGRKTASELLELLRSMQ</sequence>
<dbReference type="Pfam" id="PF00069">
    <property type="entry name" value="Pkinase"/>
    <property type="match status" value="1"/>
</dbReference>
<dbReference type="InterPro" id="IPR050538">
    <property type="entry name" value="MAP_kinase_kinase_kinase"/>
</dbReference>
<dbReference type="VEuPathDB" id="TriTrypDB:TRSC58_06967"/>
<dbReference type="PANTHER" id="PTHR48016:SF47">
    <property type="entry name" value="PROTEIN KINASE DOMAIN-CONTAINING PROTEIN"/>
    <property type="match status" value="1"/>
</dbReference>
<protein>
    <submittedName>
        <fullName evidence="8">Protein kinase</fullName>
    </submittedName>
</protein>
<gene>
    <name evidence="8" type="ORF">TRSC58_06967</name>
</gene>
<dbReference type="GO" id="GO:0005524">
    <property type="term" value="F:ATP binding"/>
    <property type="evidence" value="ECO:0007669"/>
    <property type="project" value="UniProtKB-KW"/>
</dbReference>
<keyword evidence="1" id="KW-0808">Transferase</keyword>
<dbReference type="EMBL" id="AUPL01006967">
    <property type="protein sequence ID" value="ESL05386.1"/>
    <property type="molecule type" value="Genomic_DNA"/>
</dbReference>
<dbReference type="InterPro" id="IPR011009">
    <property type="entry name" value="Kinase-like_dom_sf"/>
</dbReference>
<dbReference type="OrthoDB" id="4062651at2759"/>
<dbReference type="GO" id="GO:0004672">
    <property type="term" value="F:protein kinase activity"/>
    <property type="evidence" value="ECO:0007669"/>
    <property type="project" value="InterPro"/>
</dbReference>
<dbReference type="InterPro" id="IPR000719">
    <property type="entry name" value="Prot_kinase_dom"/>
</dbReference>
<evidence type="ECO:0000256" key="6">
    <source>
        <dbReference type="SAM" id="Phobius"/>
    </source>
</evidence>
<feature type="compositionally biased region" description="Polar residues" evidence="5">
    <location>
        <begin position="44"/>
        <end position="62"/>
    </location>
</feature>
<proteinExistence type="predicted"/>
<comment type="caution">
    <text evidence="8">The sequence shown here is derived from an EMBL/GenBank/DDBJ whole genome shotgun (WGS) entry which is preliminary data.</text>
</comment>
<feature type="region of interest" description="Disordered" evidence="5">
    <location>
        <begin position="174"/>
        <end position="214"/>
    </location>
</feature>
<feature type="region of interest" description="Disordered" evidence="5">
    <location>
        <begin position="44"/>
        <end position="65"/>
    </location>
</feature>
<accession>A0A061IU36</accession>
<feature type="compositionally biased region" description="Basic residues" evidence="5">
    <location>
        <begin position="198"/>
        <end position="208"/>
    </location>
</feature>
<name>A0A061IU36_TRYRA</name>
<organism evidence="8 9">
    <name type="scientific">Trypanosoma rangeli SC58</name>
    <dbReference type="NCBI Taxonomy" id="429131"/>
    <lineage>
        <taxon>Eukaryota</taxon>
        <taxon>Discoba</taxon>
        <taxon>Euglenozoa</taxon>
        <taxon>Kinetoplastea</taxon>
        <taxon>Metakinetoplastina</taxon>
        <taxon>Trypanosomatida</taxon>
        <taxon>Trypanosomatidae</taxon>
        <taxon>Trypanosoma</taxon>
        <taxon>Herpetosoma</taxon>
    </lineage>
</organism>
<evidence type="ECO:0000256" key="4">
    <source>
        <dbReference type="ARBA" id="ARBA00022840"/>
    </source>
</evidence>
<dbReference type="SUPFAM" id="SSF56112">
    <property type="entry name" value="Protein kinase-like (PK-like)"/>
    <property type="match status" value="1"/>
</dbReference>
<keyword evidence="4" id="KW-0067">ATP-binding</keyword>
<feature type="transmembrane region" description="Helical" evidence="6">
    <location>
        <begin position="334"/>
        <end position="355"/>
    </location>
</feature>
<keyword evidence="2" id="KW-0547">Nucleotide-binding</keyword>
<feature type="compositionally biased region" description="Basic residues" evidence="5">
    <location>
        <begin position="1158"/>
        <end position="1172"/>
    </location>
</feature>
<evidence type="ECO:0000313" key="9">
    <source>
        <dbReference type="Proteomes" id="UP000031737"/>
    </source>
</evidence>